<reference evidence="1 2" key="1">
    <citation type="journal article" date="2024" name="Ann. Entomol. Soc. Am.">
        <title>Genomic analyses of the southern and eastern yellowjacket wasps (Hymenoptera: Vespidae) reveal evolutionary signatures of social life.</title>
        <authorList>
            <person name="Catto M.A."/>
            <person name="Caine P.B."/>
            <person name="Orr S.E."/>
            <person name="Hunt B.G."/>
            <person name="Goodisman M.A.D."/>
        </authorList>
    </citation>
    <scope>NUCLEOTIDE SEQUENCE [LARGE SCALE GENOMIC DNA]</scope>
    <source>
        <strain evidence="1">232</strain>
        <tissue evidence="1">Head and thorax</tissue>
    </source>
</reference>
<protein>
    <submittedName>
        <fullName evidence="1">Uncharacterized protein</fullName>
    </submittedName>
</protein>
<dbReference type="Proteomes" id="UP001607303">
    <property type="component" value="Unassembled WGS sequence"/>
</dbReference>
<evidence type="ECO:0000313" key="2">
    <source>
        <dbReference type="Proteomes" id="UP001607303"/>
    </source>
</evidence>
<gene>
    <name evidence="1" type="ORF">V1477_009109</name>
</gene>
<proteinExistence type="predicted"/>
<dbReference type="EMBL" id="JAYRBN010000056">
    <property type="protein sequence ID" value="KAL2743620.1"/>
    <property type="molecule type" value="Genomic_DNA"/>
</dbReference>
<name>A0ABD2CFM5_VESMC</name>
<comment type="caution">
    <text evidence="1">The sequence shown here is derived from an EMBL/GenBank/DDBJ whole genome shotgun (WGS) entry which is preliminary data.</text>
</comment>
<organism evidence="1 2">
    <name type="scientific">Vespula maculifrons</name>
    <name type="common">Eastern yellow jacket</name>
    <name type="synonym">Wasp</name>
    <dbReference type="NCBI Taxonomy" id="7453"/>
    <lineage>
        <taxon>Eukaryota</taxon>
        <taxon>Metazoa</taxon>
        <taxon>Ecdysozoa</taxon>
        <taxon>Arthropoda</taxon>
        <taxon>Hexapoda</taxon>
        <taxon>Insecta</taxon>
        <taxon>Pterygota</taxon>
        <taxon>Neoptera</taxon>
        <taxon>Endopterygota</taxon>
        <taxon>Hymenoptera</taxon>
        <taxon>Apocrita</taxon>
        <taxon>Aculeata</taxon>
        <taxon>Vespoidea</taxon>
        <taxon>Vespidae</taxon>
        <taxon>Vespinae</taxon>
        <taxon>Vespula</taxon>
    </lineage>
</organism>
<accession>A0ABD2CFM5</accession>
<keyword evidence="2" id="KW-1185">Reference proteome</keyword>
<evidence type="ECO:0000313" key="1">
    <source>
        <dbReference type="EMBL" id="KAL2743620.1"/>
    </source>
</evidence>
<dbReference type="AlphaFoldDB" id="A0ABD2CFM5"/>
<sequence>MKEATVRVVSVLRLLSKLQAQTLISSELSRLKVSLANEELQPGIGVRFLNLKTSVYLDVADHRH</sequence>